<feature type="domain" description="PAC" evidence="4">
    <location>
        <begin position="110"/>
        <end position="162"/>
    </location>
</feature>
<dbReference type="InterPro" id="IPR036513">
    <property type="entry name" value="STAS_dom_sf"/>
</dbReference>
<evidence type="ECO:0000256" key="3">
    <source>
        <dbReference type="ARBA" id="ARBA00022991"/>
    </source>
</evidence>
<dbReference type="InterPro" id="IPR000700">
    <property type="entry name" value="PAS-assoc_C"/>
</dbReference>
<keyword evidence="2" id="KW-0288">FMN</keyword>
<dbReference type="Pfam" id="PF01740">
    <property type="entry name" value="STAS"/>
    <property type="match status" value="1"/>
</dbReference>
<reference evidence="6 7" key="1">
    <citation type="submission" date="2019-03" db="EMBL/GenBank/DDBJ databases">
        <authorList>
            <person name="Liu G."/>
        </authorList>
    </citation>
    <scope>NUCLEOTIDE SEQUENCE [LARGE SCALE GENOMIC DNA]</scope>
    <source>
        <strain evidence="6 7">DSM 19099</strain>
    </source>
</reference>
<dbReference type="InterPro" id="IPR002645">
    <property type="entry name" value="STAS_dom"/>
</dbReference>
<proteinExistence type="predicted"/>
<protein>
    <submittedName>
        <fullName evidence="6">PAS domain-containing protein</fullName>
    </submittedName>
</protein>
<evidence type="ECO:0000313" key="7">
    <source>
        <dbReference type="Proteomes" id="UP000298210"/>
    </source>
</evidence>
<evidence type="ECO:0000256" key="2">
    <source>
        <dbReference type="ARBA" id="ARBA00022643"/>
    </source>
</evidence>
<dbReference type="EMBL" id="SNUX01000003">
    <property type="protein sequence ID" value="TES48385.1"/>
    <property type="molecule type" value="Genomic_DNA"/>
</dbReference>
<evidence type="ECO:0000313" key="6">
    <source>
        <dbReference type="EMBL" id="TES48385.1"/>
    </source>
</evidence>
<dbReference type="CDD" id="cd00130">
    <property type="entry name" value="PAS"/>
    <property type="match status" value="1"/>
</dbReference>
<evidence type="ECO:0000259" key="5">
    <source>
        <dbReference type="PROSITE" id="PS50801"/>
    </source>
</evidence>
<dbReference type="Gene3D" id="3.30.450.20">
    <property type="entry name" value="PAS domain"/>
    <property type="match status" value="1"/>
</dbReference>
<dbReference type="PROSITE" id="PS50801">
    <property type="entry name" value="STAS"/>
    <property type="match status" value="1"/>
</dbReference>
<dbReference type="InterPro" id="IPR001610">
    <property type="entry name" value="PAC"/>
</dbReference>
<gene>
    <name evidence="6" type="ORF">E2L03_14820</name>
</gene>
<name>A0A4Y7WJU0_9BACI</name>
<dbReference type="Gene3D" id="3.30.750.24">
    <property type="entry name" value="STAS domain"/>
    <property type="match status" value="1"/>
</dbReference>
<dbReference type="RefSeq" id="WP_124741992.1">
    <property type="nucleotide sequence ID" value="NZ_SNUX01000003.1"/>
</dbReference>
<dbReference type="SMART" id="SM00091">
    <property type="entry name" value="PAS"/>
    <property type="match status" value="1"/>
</dbReference>
<feature type="domain" description="STAS" evidence="5">
    <location>
        <begin position="180"/>
        <end position="286"/>
    </location>
</feature>
<dbReference type="Pfam" id="PF13426">
    <property type="entry name" value="PAS_9"/>
    <property type="match status" value="1"/>
</dbReference>
<dbReference type="PANTHER" id="PTHR47429">
    <property type="entry name" value="PROTEIN TWIN LOV 1"/>
    <property type="match status" value="1"/>
</dbReference>
<sequence length="286" mass="32420">MVVSLSKRLINLSFLCIIWLKRKGTYWGIMINLDATFFSNSLDYTGIGIVITDPSLKDNPIIFINQGFTDITQYHLEEVIGRNCRFLQGEDTNKDEIAKLKQTLSRFGRYKTEILNYKKDGTPFWNELTIDPAKNNKDDKTYFVGVQKDITERKTIELAHLETIKEYDHLPCPIIPLLHDIGVMPIVGLVTKGRISTLIEATKRSIHDHTITTLAVDVSCISNVDEATFEALLDLHDHLHSVGTKMVVTGLAEQQLVAPLDMQTFLTSKLKRAASTQELLLKMNEK</sequence>
<organism evidence="6 7">
    <name type="scientific">Shouchella lehensis</name>
    <dbReference type="NCBI Taxonomy" id="300825"/>
    <lineage>
        <taxon>Bacteria</taxon>
        <taxon>Bacillati</taxon>
        <taxon>Bacillota</taxon>
        <taxon>Bacilli</taxon>
        <taxon>Bacillales</taxon>
        <taxon>Bacillaceae</taxon>
        <taxon>Shouchella</taxon>
    </lineage>
</organism>
<dbReference type="SMART" id="SM00086">
    <property type="entry name" value="PAC"/>
    <property type="match status" value="1"/>
</dbReference>
<dbReference type="InterPro" id="IPR000014">
    <property type="entry name" value="PAS"/>
</dbReference>
<keyword evidence="3" id="KW-0157">Chromophore</keyword>
<keyword evidence="1" id="KW-0285">Flavoprotein</keyword>
<dbReference type="AlphaFoldDB" id="A0A4Y7WJU0"/>
<dbReference type="Proteomes" id="UP000298210">
    <property type="component" value="Unassembled WGS sequence"/>
</dbReference>
<dbReference type="NCBIfam" id="TIGR00229">
    <property type="entry name" value="sensory_box"/>
    <property type="match status" value="1"/>
</dbReference>
<evidence type="ECO:0000256" key="1">
    <source>
        <dbReference type="ARBA" id="ARBA00022630"/>
    </source>
</evidence>
<evidence type="ECO:0000259" key="4">
    <source>
        <dbReference type="PROSITE" id="PS50113"/>
    </source>
</evidence>
<comment type="caution">
    <text evidence="6">The sequence shown here is derived from an EMBL/GenBank/DDBJ whole genome shotgun (WGS) entry which is preliminary data.</text>
</comment>
<dbReference type="InterPro" id="IPR035965">
    <property type="entry name" value="PAS-like_dom_sf"/>
</dbReference>
<accession>A0A4Y7WJU0</accession>
<dbReference type="PANTHER" id="PTHR47429:SF2">
    <property type="entry name" value="PROTEIN TWIN LOV 1"/>
    <property type="match status" value="1"/>
</dbReference>
<dbReference type="SUPFAM" id="SSF52091">
    <property type="entry name" value="SpoIIaa-like"/>
    <property type="match status" value="1"/>
</dbReference>
<dbReference type="PROSITE" id="PS50113">
    <property type="entry name" value="PAC"/>
    <property type="match status" value="1"/>
</dbReference>
<dbReference type="SUPFAM" id="SSF55785">
    <property type="entry name" value="PYP-like sensor domain (PAS domain)"/>
    <property type="match status" value="1"/>
</dbReference>